<evidence type="ECO:0000256" key="5">
    <source>
        <dbReference type="ARBA" id="ARBA00023136"/>
    </source>
</evidence>
<dbReference type="Proteomes" id="UP001224674">
    <property type="component" value="Chromosome"/>
</dbReference>
<dbReference type="PROSITE" id="PS51257">
    <property type="entry name" value="PROKAR_LIPOPROTEIN"/>
    <property type="match status" value="1"/>
</dbReference>
<evidence type="ECO:0000256" key="3">
    <source>
        <dbReference type="ARBA" id="ARBA00022692"/>
    </source>
</evidence>
<dbReference type="GO" id="GO:0016020">
    <property type="term" value="C:membrane"/>
    <property type="evidence" value="ECO:0007669"/>
    <property type="project" value="UniProtKB-SubCell"/>
</dbReference>
<dbReference type="SUPFAM" id="SSF103481">
    <property type="entry name" value="Multidrug resistance efflux transporter EmrE"/>
    <property type="match status" value="1"/>
</dbReference>
<evidence type="ECO:0000256" key="4">
    <source>
        <dbReference type="ARBA" id="ARBA00022989"/>
    </source>
</evidence>
<dbReference type="RefSeq" id="WP_279674487.1">
    <property type="nucleotide sequence ID" value="NZ_CP122566.1"/>
</dbReference>
<keyword evidence="5 6" id="KW-0472">Membrane</keyword>
<evidence type="ECO:0000313" key="8">
    <source>
        <dbReference type="EMBL" id="WGH92333.1"/>
    </source>
</evidence>
<evidence type="ECO:0000259" key="7">
    <source>
        <dbReference type="Pfam" id="PF00892"/>
    </source>
</evidence>
<keyword evidence="3 6" id="KW-0812">Transmembrane</keyword>
<organism evidence="8 9">
    <name type="scientific">Auritidibacter ignavus</name>
    <dbReference type="NCBI Taxonomy" id="678932"/>
    <lineage>
        <taxon>Bacteria</taxon>
        <taxon>Bacillati</taxon>
        <taxon>Actinomycetota</taxon>
        <taxon>Actinomycetes</taxon>
        <taxon>Micrococcales</taxon>
        <taxon>Micrococcaceae</taxon>
        <taxon>Auritidibacter</taxon>
    </lineage>
</organism>
<feature type="domain" description="EamA" evidence="7">
    <location>
        <begin position="150"/>
        <end position="283"/>
    </location>
</feature>
<comment type="similarity">
    <text evidence="2">Belongs to the EamA transporter family.</text>
</comment>
<dbReference type="PANTHER" id="PTHR32322">
    <property type="entry name" value="INNER MEMBRANE TRANSPORTER"/>
    <property type="match status" value="1"/>
</dbReference>
<feature type="transmembrane region" description="Helical" evidence="6">
    <location>
        <begin position="72"/>
        <end position="90"/>
    </location>
</feature>
<feature type="transmembrane region" description="Helical" evidence="6">
    <location>
        <begin position="12"/>
        <end position="33"/>
    </location>
</feature>
<feature type="transmembrane region" description="Helical" evidence="6">
    <location>
        <begin position="150"/>
        <end position="168"/>
    </location>
</feature>
<feature type="transmembrane region" description="Helical" evidence="6">
    <location>
        <begin position="240"/>
        <end position="260"/>
    </location>
</feature>
<feature type="transmembrane region" description="Helical" evidence="6">
    <location>
        <begin position="266"/>
        <end position="283"/>
    </location>
</feature>
<evidence type="ECO:0000256" key="6">
    <source>
        <dbReference type="SAM" id="Phobius"/>
    </source>
</evidence>
<dbReference type="InterPro" id="IPR037185">
    <property type="entry name" value="EmrE-like"/>
</dbReference>
<feature type="transmembrane region" description="Helical" evidence="6">
    <location>
        <begin position="39"/>
        <end position="60"/>
    </location>
</feature>
<proteinExistence type="inferred from homology"/>
<feature type="transmembrane region" description="Helical" evidence="6">
    <location>
        <begin position="123"/>
        <end position="144"/>
    </location>
</feature>
<sequence>MPVSPRNDAVRPSGILMVLGSCSSLQFGATVAMQLFPAIGSWGTTTLRLALACVILLLVLRPRFWGWTKTQWTSVIWFGLALGGMNGFFYSAIDKIPLGVAVALEFTGPLVLSAIMSRARRDLIFVGAAALGMVLLGVESSFGAASFDPLGVAFALIAGGFWAFYIIFSARTGQLVPGGGGLAVAMGIGALVVLIPGAPGVAETAVRPELWLLVLGTALLSSVVPYSLELAALRRIPTPVFSILLSLEPVVAAVIGWFMLDQTFGWLRAATFGLVIIASVGITRSQARPRPQPVEDEEDGQ</sequence>
<keyword evidence="9" id="KW-1185">Reference proteome</keyword>
<feature type="transmembrane region" description="Helical" evidence="6">
    <location>
        <begin position="175"/>
        <end position="198"/>
    </location>
</feature>
<reference evidence="8 9" key="1">
    <citation type="submission" date="2023-03" db="EMBL/GenBank/DDBJ databases">
        <title>Complete genome sequences of several Auritidibacter ignavus strains isolated from ear infections.</title>
        <authorList>
            <person name="Baehr T."/>
            <person name="Baumhoegger A.M."/>
        </authorList>
    </citation>
    <scope>NUCLEOTIDE SEQUENCE [LARGE SCALE GENOMIC DNA]</scope>
    <source>
        <strain evidence="8 9">BABAE-6</strain>
    </source>
</reference>
<dbReference type="AlphaFoldDB" id="A0AAJ6AK26"/>
<feature type="transmembrane region" description="Helical" evidence="6">
    <location>
        <begin position="210"/>
        <end position="228"/>
    </location>
</feature>
<dbReference type="InterPro" id="IPR000620">
    <property type="entry name" value="EamA_dom"/>
</dbReference>
<evidence type="ECO:0000256" key="2">
    <source>
        <dbReference type="ARBA" id="ARBA00007362"/>
    </source>
</evidence>
<name>A0AAJ6AK26_9MICC</name>
<dbReference type="Pfam" id="PF00892">
    <property type="entry name" value="EamA"/>
    <property type="match status" value="1"/>
</dbReference>
<evidence type="ECO:0000313" key="9">
    <source>
        <dbReference type="Proteomes" id="UP001224674"/>
    </source>
</evidence>
<accession>A0AAJ6AK26</accession>
<protein>
    <submittedName>
        <fullName evidence="8">DMT family transporter</fullName>
    </submittedName>
</protein>
<dbReference type="PANTHER" id="PTHR32322:SF2">
    <property type="entry name" value="EAMA DOMAIN-CONTAINING PROTEIN"/>
    <property type="match status" value="1"/>
</dbReference>
<feature type="transmembrane region" description="Helical" evidence="6">
    <location>
        <begin position="96"/>
        <end position="116"/>
    </location>
</feature>
<dbReference type="InterPro" id="IPR050638">
    <property type="entry name" value="AA-Vitamin_Transporters"/>
</dbReference>
<keyword evidence="4 6" id="KW-1133">Transmembrane helix</keyword>
<evidence type="ECO:0000256" key="1">
    <source>
        <dbReference type="ARBA" id="ARBA00004141"/>
    </source>
</evidence>
<gene>
    <name evidence="8" type="ORF">QDX21_08365</name>
</gene>
<dbReference type="EMBL" id="CP122566">
    <property type="protein sequence ID" value="WGH92333.1"/>
    <property type="molecule type" value="Genomic_DNA"/>
</dbReference>
<comment type="subcellular location">
    <subcellularLocation>
        <location evidence="1">Membrane</location>
        <topology evidence="1">Multi-pass membrane protein</topology>
    </subcellularLocation>
</comment>